<organism evidence="2 3">
    <name type="scientific">Alistipes communis</name>
    <dbReference type="NCBI Taxonomy" id="2585118"/>
    <lineage>
        <taxon>Bacteria</taxon>
        <taxon>Pseudomonadati</taxon>
        <taxon>Bacteroidota</taxon>
        <taxon>Bacteroidia</taxon>
        <taxon>Bacteroidales</taxon>
        <taxon>Rikenellaceae</taxon>
        <taxon>Alistipes</taxon>
    </lineage>
</organism>
<dbReference type="Proteomes" id="UP000318946">
    <property type="component" value="Chromosome"/>
</dbReference>
<feature type="domain" description="DUF4988" evidence="1">
    <location>
        <begin position="20"/>
        <end position="191"/>
    </location>
</feature>
<dbReference type="Pfam" id="PF16378">
    <property type="entry name" value="DUF4988"/>
    <property type="match status" value="1"/>
</dbReference>
<evidence type="ECO:0000259" key="1">
    <source>
        <dbReference type="Pfam" id="PF16378"/>
    </source>
</evidence>
<proteinExistence type="predicted"/>
<keyword evidence="3" id="KW-1185">Reference proteome</keyword>
<accession>A0A4Y1WPZ1</accession>
<dbReference type="KEGG" id="acou:A5CBH24_04860"/>
<protein>
    <recommendedName>
        <fullName evidence="1">DUF4988 domain-containing protein</fullName>
    </recommendedName>
</protein>
<gene>
    <name evidence="2" type="ORF">A5CBH24_04860</name>
</gene>
<evidence type="ECO:0000313" key="2">
    <source>
        <dbReference type="EMBL" id="BBL03173.1"/>
    </source>
</evidence>
<sequence>MIVSLSTVAGCSDDYDDSQLRGDLSELSGRVEKLEQSVAKLNGDYTALSGIVDALEGKVYVSKVDPIADGYRITFSDGTTAEIKNGAAGAAAPVIGIDKDTDGLYYWTRTIDGKTEWLLNEENEKMPVSGVTPVMGVDAEGYWTISYDGGTTSSRVVDSEGNPVAALQDTSFFESVTYDDSYVYITLNDEAGTVIKLAKGADFYLSIKGAAALADFSYGQTKSFEVESKGVIKYTITKPDEWKVAYADGKLTVTAPTAEHASCADSEGEVSIVYFGPDNAGSITTLRVAVLEAPKIGDYLYSDGTWSDGGLISIGSDGLNPVWAEEKPAPVEGKSVVAIVCQTASDRIAQSEKDAGYTHGYAVAVRSAHGTDKVTTWWSSDVNFDCLKGAKLPSTWYENVNGYVETMTVRDTYGSNITMMPAFDWTINGFGLTAPATTSGWFLPSTGQLWDMIANLCGGGVASTMKEWQTSTYRVDYGYCSATVGYDVLARFNSTMEKIPADAKEELVVDDAGHPFCSIWASTPFDSEAVCIVEIGTKGMIELYINWYDADCAARPILAF</sequence>
<dbReference type="EMBL" id="AP019735">
    <property type="protein sequence ID" value="BBL03173.1"/>
    <property type="molecule type" value="Genomic_DNA"/>
</dbReference>
<evidence type="ECO:0000313" key="3">
    <source>
        <dbReference type="Proteomes" id="UP000318946"/>
    </source>
</evidence>
<dbReference type="AlphaFoldDB" id="A0A4Y1WPZ1"/>
<reference evidence="3" key="1">
    <citation type="submission" date="2019-06" db="EMBL/GenBank/DDBJ databases">
        <title>Alistipes onderdonkii subsp. vulgaris subsp. nov., Alistipes dispar sp. nov. and Alistipes communis sp. nov., isolated from human faeces, and creation of Alistipes onderdonkii subsp. onderdonkii subsp. nov.</title>
        <authorList>
            <person name="Sakamoto M."/>
            <person name="Ikeyama N."/>
            <person name="Ogata Y."/>
            <person name="Suda W."/>
            <person name="Iino T."/>
            <person name="Hattori M."/>
            <person name="Ohkuma M."/>
        </authorList>
    </citation>
    <scope>NUCLEOTIDE SEQUENCE [LARGE SCALE GENOMIC DNA]</scope>
    <source>
        <strain evidence="3">5CBH24</strain>
    </source>
</reference>
<name>A0A4Y1WPZ1_9BACT</name>
<dbReference type="InterPro" id="IPR032149">
    <property type="entry name" value="DUF4988"/>
</dbReference>